<sequence>MGNMELKPRDRLASVVSLGIGVAIACSAFFSNSTSANSAEQIRFWYAPAGEFTIYISDLEKFAKTGKLSKHLEFYLGQLSPQQQTQVRETLSSHYNISHVTVAQFTYSPIGEILVRRLGRILQMTPEQNGFSALRSALILSAQSEEGLSVINILRRYPVPVIYLDLQRGLQAYDEVSQLVYKKEQAIAAIQKQAIAESNSNQNANKSLALIQNDLRVTGKVKWSKEKFVYLQPDRNVKILADIYLPQGLSSRAPLIVISHGLASNPDTLQYLSQHLASHGFAVAALEHPKTGSRDFAAFLSGLSKAPQSEEAIQRPLDVKYLLDALEQRAKNDPLWRDRIDTERVGLIGHSLGGYTVLTLAGAQLNFKQINQECSTPEPNISSFNISKVLQCRFSTLDAQNNNLSDRRVKAVLAINPLGGSTLLGKDGIQNIKIPITIFASGDDLFTPAVPEQFFPFVWLTSSHKYLVTFPKGTHFSFLERSNRGTLVIPETILGEKPEFTHSYAKAISLAFFQTHLNNRSEFADYLNNAYVQAISSPRFPASLTTKFSEVQLLQSLGDSPWHRL</sequence>
<name>A0A2W4XV39_9CYAN</name>
<evidence type="ECO:0000256" key="4">
    <source>
        <dbReference type="SAM" id="Phobius"/>
    </source>
</evidence>
<keyword evidence="4" id="KW-0472">Membrane</keyword>
<accession>A0A2W4XV39</accession>
<evidence type="ECO:0000313" key="8">
    <source>
        <dbReference type="Proteomes" id="UP000249467"/>
    </source>
</evidence>
<reference evidence="7 8" key="2">
    <citation type="submission" date="2018-06" db="EMBL/GenBank/DDBJ databases">
        <title>Metagenomic assembly of (sub)arctic Cyanobacteria and their associated microbiome from non-axenic cultures.</title>
        <authorList>
            <person name="Baurain D."/>
        </authorList>
    </citation>
    <scope>NUCLEOTIDE SEQUENCE [LARGE SCALE GENOMIC DNA]</scope>
    <source>
        <strain evidence="7">ULC066bin1</strain>
    </source>
</reference>
<organism evidence="7 8">
    <name type="scientific">Pseudanabaena frigida</name>
    <dbReference type="NCBI Taxonomy" id="945775"/>
    <lineage>
        <taxon>Bacteria</taxon>
        <taxon>Bacillati</taxon>
        <taxon>Cyanobacteriota</taxon>
        <taxon>Cyanophyceae</taxon>
        <taxon>Pseudanabaenales</taxon>
        <taxon>Pseudanabaenaceae</taxon>
        <taxon>Pseudanabaena</taxon>
    </lineage>
</organism>
<dbReference type="GO" id="GO:0016042">
    <property type="term" value="P:lipid catabolic process"/>
    <property type="evidence" value="ECO:0007669"/>
    <property type="project" value="UniProtKB-KW"/>
</dbReference>
<proteinExistence type="predicted"/>
<gene>
    <name evidence="7" type="ORF">DCF19_14850</name>
</gene>
<keyword evidence="1 7" id="KW-0378">Hydrolase</keyword>
<dbReference type="Pfam" id="PF07176">
    <property type="entry name" value="DUF1400"/>
    <property type="match status" value="1"/>
</dbReference>
<feature type="domain" description="PET hydrolase/cutinase-like" evidence="6">
    <location>
        <begin position="242"/>
        <end position="368"/>
    </location>
</feature>
<dbReference type="SUPFAM" id="SSF53474">
    <property type="entry name" value="alpha/beta-Hydrolases"/>
    <property type="match status" value="1"/>
</dbReference>
<dbReference type="PANTHER" id="PTHR10272:SF13">
    <property type="entry name" value="POLY(ETHYLENE TEREPHTHALATE) HYDROLASE"/>
    <property type="match status" value="1"/>
</dbReference>
<dbReference type="AlphaFoldDB" id="A0A2W4XV39"/>
<dbReference type="InterPro" id="IPR029058">
    <property type="entry name" value="AB_hydrolase_fold"/>
</dbReference>
<comment type="caution">
    <text evidence="7">The sequence shown here is derived from an EMBL/GenBank/DDBJ whole genome shotgun (WGS) entry which is preliminary data.</text>
</comment>
<evidence type="ECO:0000259" key="5">
    <source>
        <dbReference type="Pfam" id="PF07176"/>
    </source>
</evidence>
<keyword evidence="4" id="KW-0812">Transmembrane</keyword>
<evidence type="ECO:0000313" key="7">
    <source>
        <dbReference type="EMBL" id="PZO39241.1"/>
    </source>
</evidence>
<evidence type="ECO:0000256" key="2">
    <source>
        <dbReference type="ARBA" id="ARBA00022963"/>
    </source>
</evidence>
<dbReference type="Gene3D" id="3.40.50.1820">
    <property type="entry name" value="alpha/beta hydrolase"/>
    <property type="match status" value="1"/>
</dbReference>
<feature type="domain" description="DUF1400" evidence="5">
    <location>
        <begin position="38"/>
        <end position="165"/>
    </location>
</feature>
<feature type="transmembrane region" description="Helical" evidence="4">
    <location>
        <begin position="12"/>
        <end position="30"/>
    </location>
</feature>
<keyword evidence="4" id="KW-1133">Transmembrane helix</keyword>
<reference evidence="7 8" key="1">
    <citation type="submission" date="2018-04" db="EMBL/GenBank/DDBJ databases">
        <authorList>
            <person name="Go L.Y."/>
            <person name="Mitchell J.A."/>
        </authorList>
    </citation>
    <scope>NUCLEOTIDE SEQUENCE [LARGE SCALE GENOMIC DNA]</scope>
    <source>
        <strain evidence="7">ULC066bin1</strain>
    </source>
</reference>
<dbReference type="PROSITE" id="PS51257">
    <property type="entry name" value="PROKAR_LIPOPROTEIN"/>
    <property type="match status" value="1"/>
</dbReference>
<dbReference type="GO" id="GO:0003847">
    <property type="term" value="F:1-alkyl-2-acetylglycerophosphocholine esterase activity"/>
    <property type="evidence" value="ECO:0007669"/>
    <property type="project" value="TreeGrafter"/>
</dbReference>
<evidence type="ECO:0000256" key="3">
    <source>
        <dbReference type="ARBA" id="ARBA00023098"/>
    </source>
</evidence>
<evidence type="ECO:0000256" key="1">
    <source>
        <dbReference type="ARBA" id="ARBA00022801"/>
    </source>
</evidence>
<keyword evidence="3" id="KW-0443">Lipid metabolism</keyword>
<dbReference type="InterPro" id="IPR041127">
    <property type="entry name" value="PET_hydrolase/cutinase-like"/>
</dbReference>
<dbReference type="Pfam" id="PF12740">
    <property type="entry name" value="PETase"/>
    <property type="match status" value="1"/>
</dbReference>
<dbReference type="Proteomes" id="UP000249467">
    <property type="component" value="Unassembled WGS sequence"/>
</dbReference>
<evidence type="ECO:0000259" key="6">
    <source>
        <dbReference type="Pfam" id="PF12740"/>
    </source>
</evidence>
<dbReference type="InterPro" id="IPR010802">
    <property type="entry name" value="DUF1400"/>
</dbReference>
<keyword evidence="2" id="KW-0442">Lipid degradation</keyword>
<dbReference type="PANTHER" id="PTHR10272">
    <property type="entry name" value="PLATELET-ACTIVATING FACTOR ACETYLHYDROLASE"/>
    <property type="match status" value="1"/>
</dbReference>
<dbReference type="EMBL" id="QBML01000019">
    <property type="protein sequence ID" value="PZO39241.1"/>
    <property type="molecule type" value="Genomic_DNA"/>
</dbReference>
<protein>
    <submittedName>
        <fullName evidence="7">Dienelactone hydrolase</fullName>
    </submittedName>
</protein>